<dbReference type="SUPFAM" id="SSF51735">
    <property type="entry name" value="NAD(P)-binding Rossmann-fold domains"/>
    <property type="match status" value="1"/>
</dbReference>
<feature type="domain" description="Pyrroline-5-carboxylate reductase catalytic N-terminal" evidence="2">
    <location>
        <begin position="19"/>
        <end position="105"/>
    </location>
</feature>
<dbReference type="PANTHER" id="PTHR14239:SF10">
    <property type="entry name" value="REDUCTASE"/>
    <property type="match status" value="1"/>
</dbReference>
<dbReference type="Proteomes" id="UP001302652">
    <property type="component" value="Chromosome 1"/>
</dbReference>
<reference evidence="3 4" key="1">
    <citation type="submission" date="2023-10" db="EMBL/GenBank/DDBJ databases">
        <title>Surface-active antibiotics is a multifunctional adaptation for post-fire microbes.</title>
        <authorList>
            <person name="Liu M.D."/>
            <person name="Du Y."/>
            <person name="Koupaei S.K."/>
            <person name="Kim N.R."/>
            <person name="Zhang W."/>
            <person name="Traxler M.F."/>
        </authorList>
    </citation>
    <scope>NUCLEOTIDE SEQUENCE [LARGE SCALE GENOMIC DNA]</scope>
    <source>
        <strain evidence="3 4">F3</strain>
    </source>
</reference>
<accession>A0ABZ0EU20</accession>
<proteinExistence type="predicted"/>
<sequence>MNVCSWERSSDMHGVWKMKIGILGAGFLGRAMATVAQRHGHEVMIANSRDPNTLISTAAALGCATGTAQEAAKFGDVVVVAVPFGQIDRLPVAALDGKNVIDTWNHYPDRDGPIEALQNGVTTTSQLLAAALPGARVVKAFNAILAKDLETDGAAPGTPNRRALPLAAEDEQAKRVVSELVDQFGFDPVDAGPLADSWRFERAKPVYCIPHDRAGMVAGLAAAQRDVELPHGSWRH</sequence>
<evidence type="ECO:0000313" key="3">
    <source>
        <dbReference type="EMBL" id="WOD20159.1"/>
    </source>
</evidence>
<name>A0ABZ0EU20_9BURK</name>
<evidence type="ECO:0000259" key="2">
    <source>
        <dbReference type="Pfam" id="PF03807"/>
    </source>
</evidence>
<keyword evidence="1" id="KW-0560">Oxidoreductase</keyword>
<dbReference type="Pfam" id="PF03807">
    <property type="entry name" value="F420_oxidored"/>
    <property type="match status" value="1"/>
</dbReference>
<dbReference type="PANTHER" id="PTHR14239">
    <property type="entry name" value="DUDULIN-RELATED"/>
    <property type="match status" value="1"/>
</dbReference>
<evidence type="ECO:0000256" key="1">
    <source>
        <dbReference type="ARBA" id="ARBA00023002"/>
    </source>
</evidence>
<keyword evidence="4" id="KW-1185">Reference proteome</keyword>
<dbReference type="EMBL" id="CP136513">
    <property type="protein sequence ID" value="WOD20159.1"/>
    <property type="molecule type" value="Genomic_DNA"/>
</dbReference>
<dbReference type="InterPro" id="IPR051267">
    <property type="entry name" value="STEAP_metalloreductase"/>
</dbReference>
<protein>
    <submittedName>
        <fullName evidence="3">NADPH-dependent F420 reductase</fullName>
    </submittedName>
</protein>
<dbReference type="Gene3D" id="3.40.50.720">
    <property type="entry name" value="NAD(P)-binding Rossmann-like Domain"/>
    <property type="match status" value="1"/>
</dbReference>
<evidence type="ECO:0000313" key="4">
    <source>
        <dbReference type="Proteomes" id="UP001302652"/>
    </source>
</evidence>
<dbReference type="InterPro" id="IPR028939">
    <property type="entry name" value="P5C_Rdtase_cat_N"/>
</dbReference>
<dbReference type="RefSeq" id="WP_317022126.1">
    <property type="nucleotide sequence ID" value="NZ_CP136513.1"/>
</dbReference>
<gene>
    <name evidence="3" type="ORF">RW095_28605</name>
</gene>
<organism evidence="3 4">
    <name type="scientific">Paraburkholderia kirstenboschensis</name>
    <dbReference type="NCBI Taxonomy" id="1245436"/>
    <lineage>
        <taxon>Bacteria</taxon>
        <taxon>Pseudomonadati</taxon>
        <taxon>Pseudomonadota</taxon>
        <taxon>Betaproteobacteria</taxon>
        <taxon>Burkholderiales</taxon>
        <taxon>Burkholderiaceae</taxon>
        <taxon>Paraburkholderia</taxon>
    </lineage>
</organism>
<dbReference type="InterPro" id="IPR036291">
    <property type="entry name" value="NAD(P)-bd_dom_sf"/>
</dbReference>